<dbReference type="PANTHER" id="PTHR32322">
    <property type="entry name" value="INNER MEMBRANE TRANSPORTER"/>
    <property type="match status" value="1"/>
</dbReference>
<evidence type="ECO:0000256" key="4">
    <source>
        <dbReference type="ARBA" id="ARBA00022692"/>
    </source>
</evidence>
<evidence type="ECO:0000256" key="5">
    <source>
        <dbReference type="ARBA" id="ARBA00022989"/>
    </source>
</evidence>
<feature type="transmembrane region" description="Helical" evidence="7">
    <location>
        <begin position="41"/>
        <end position="60"/>
    </location>
</feature>
<name>A0ABW4JKV6_9BACL</name>
<evidence type="ECO:0000256" key="7">
    <source>
        <dbReference type="SAM" id="Phobius"/>
    </source>
</evidence>
<organism evidence="9 10">
    <name type="scientific">Alicyclobacillus fodiniaquatilis</name>
    <dbReference type="NCBI Taxonomy" id="1661150"/>
    <lineage>
        <taxon>Bacteria</taxon>
        <taxon>Bacillati</taxon>
        <taxon>Bacillota</taxon>
        <taxon>Bacilli</taxon>
        <taxon>Bacillales</taxon>
        <taxon>Alicyclobacillaceae</taxon>
        <taxon>Alicyclobacillus</taxon>
    </lineage>
</organism>
<evidence type="ECO:0000256" key="1">
    <source>
        <dbReference type="ARBA" id="ARBA00004651"/>
    </source>
</evidence>
<evidence type="ECO:0000313" key="9">
    <source>
        <dbReference type="EMBL" id="MFD1676979.1"/>
    </source>
</evidence>
<dbReference type="PANTHER" id="PTHR32322:SF18">
    <property type="entry name" value="S-ADENOSYLMETHIONINE_S-ADENOSYLHOMOCYSTEINE TRANSPORTER"/>
    <property type="match status" value="1"/>
</dbReference>
<feature type="transmembrane region" description="Helical" evidence="7">
    <location>
        <begin position="101"/>
        <end position="121"/>
    </location>
</feature>
<dbReference type="InterPro" id="IPR037185">
    <property type="entry name" value="EmrE-like"/>
</dbReference>
<dbReference type="Pfam" id="PF00892">
    <property type="entry name" value="EamA"/>
    <property type="match status" value="2"/>
</dbReference>
<keyword evidence="6 7" id="KW-0472">Membrane</keyword>
<keyword evidence="10" id="KW-1185">Reference proteome</keyword>
<feature type="domain" description="EamA" evidence="8">
    <location>
        <begin position="10"/>
        <end position="144"/>
    </location>
</feature>
<accession>A0ABW4JKV6</accession>
<dbReference type="Proteomes" id="UP001597079">
    <property type="component" value="Unassembled WGS sequence"/>
</dbReference>
<feature type="transmembrane region" description="Helical" evidence="7">
    <location>
        <begin position="72"/>
        <end position="95"/>
    </location>
</feature>
<dbReference type="EMBL" id="JBHUCX010000083">
    <property type="protein sequence ID" value="MFD1676979.1"/>
    <property type="molecule type" value="Genomic_DNA"/>
</dbReference>
<feature type="transmembrane region" description="Helical" evidence="7">
    <location>
        <begin position="258"/>
        <end position="276"/>
    </location>
</feature>
<dbReference type="SUPFAM" id="SSF103481">
    <property type="entry name" value="Multidrug resistance efflux transporter EmrE"/>
    <property type="match status" value="2"/>
</dbReference>
<feature type="transmembrane region" description="Helical" evidence="7">
    <location>
        <begin position="12"/>
        <end position="35"/>
    </location>
</feature>
<evidence type="ECO:0000256" key="6">
    <source>
        <dbReference type="ARBA" id="ARBA00023136"/>
    </source>
</evidence>
<feature type="transmembrane region" description="Helical" evidence="7">
    <location>
        <begin position="186"/>
        <end position="206"/>
    </location>
</feature>
<feature type="transmembrane region" description="Helical" evidence="7">
    <location>
        <begin position="226"/>
        <end position="246"/>
    </location>
</feature>
<keyword evidence="4 7" id="KW-0812">Transmembrane</keyword>
<proteinExistence type="inferred from homology"/>
<dbReference type="InterPro" id="IPR050638">
    <property type="entry name" value="AA-Vitamin_Transporters"/>
</dbReference>
<protein>
    <submittedName>
        <fullName evidence="9">DMT family transporter</fullName>
    </submittedName>
</protein>
<dbReference type="RefSeq" id="WP_377944891.1">
    <property type="nucleotide sequence ID" value="NZ_JBHUCX010000083.1"/>
</dbReference>
<comment type="similarity">
    <text evidence="2">Belongs to the EamA transporter family.</text>
</comment>
<comment type="subcellular location">
    <subcellularLocation>
        <location evidence="1">Cell membrane</location>
        <topology evidence="1">Multi-pass membrane protein</topology>
    </subcellularLocation>
</comment>
<feature type="transmembrane region" description="Helical" evidence="7">
    <location>
        <begin position="282"/>
        <end position="301"/>
    </location>
</feature>
<gene>
    <name evidence="9" type="ORF">ACFSB2_20085</name>
</gene>
<dbReference type="InterPro" id="IPR000620">
    <property type="entry name" value="EamA_dom"/>
</dbReference>
<evidence type="ECO:0000256" key="3">
    <source>
        <dbReference type="ARBA" id="ARBA00022475"/>
    </source>
</evidence>
<evidence type="ECO:0000313" key="10">
    <source>
        <dbReference type="Proteomes" id="UP001597079"/>
    </source>
</evidence>
<evidence type="ECO:0000256" key="2">
    <source>
        <dbReference type="ARBA" id="ARBA00007362"/>
    </source>
</evidence>
<reference evidence="10" key="1">
    <citation type="journal article" date="2019" name="Int. J. Syst. Evol. Microbiol.">
        <title>The Global Catalogue of Microorganisms (GCM) 10K type strain sequencing project: providing services to taxonomists for standard genome sequencing and annotation.</title>
        <authorList>
            <consortium name="The Broad Institute Genomics Platform"/>
            <consortium name="The Broad Institute Genome Sequencing Center for Infectious Disease"/>
            <person name="Wu L."/>
            <person name="Ma J."/>
        </authorList>
    </citation>
    <scope>NUCLEOTIDE SEQUENCE [LARGE SCALE GENOMIC DNA]</scope>
    <source>
        <strain evidence="10">CGMCC 1.12286</strain>
    </source>
</reference>
<keyword evidence="3" id="KW-1003">Cell membrane</keyword>
<feature type="transmembrane region" description="Helical" evidence="7">
    <location>
        <begin position="159"/>
        <end position="179"/>
    </location>
</feature>
<comment type="caution">
    <text evidence="9">The sequence shown here is derived from an EMBL/GenBank/DDBJ whole genome shotgun (WGS) entry which is preliminary data.</text>
</comment>
<feature type="domain" description="EamA" evidence="8">
    <location>
        <begin position="160"/>
        <end position="299"/>
    </location>
</feature>
<keyword evidence="5 7" id="KW-1133">Transmembrane helix</keyword>
<evidence type="ECO:0000259" key="8">
    <source>
        <dbReference type="Pfam" id="PF00892"/>
    </source>
</evidence>
<feature type="transmembrane region" description="Helical" evidence="7">
    <location>
        <begin position="128"/>
        <end position="147"/>
    </location>
</feature>
<sequence>MTAAQTKSRSAIWWIAIGAAMWGLDAVFIVALLHHFTSTQIVFLEHLLLAFFSIPVLIWKRRELKTLNMGDWLAVLFIAWGGSAIASILFTAGFTYGNANVVLILQKLQPVFAVLLAAWVLKERVRKSYWLVLIAALVGAYFLTFGFHRPGSVGHDGQLTGALLAIGAAVLWGGSTVMGKRLVTKVSFTTVTALRFAIALPLLFTIVSVGHPHWGNMLHALSLTPVLANLLFQTLVPSLISLLIYYRGLHGVRASYATIAELAFPATGILLNWLVLHEVITLGQWVGFAIVWLAVLSLSWAPERRKRTSLRALSRMSSVND</sequence>